<dbReference type="SUPFAM" id="SSF47413">
    <property type="entry name" value="lambda repressor-like DNA-binding domains"/>
    <property type="match status" value="1"/>
</dbReference>
<proteinExistence type="predicted"/>
<dbReference type="InterPro" id="IPR001387">
    <property type="entry name" value="Cro/C1-type_HTH"/>
</dbReference>
<evidence type="ECO:0000313" key="3">
    <source>
        <dbReference type="Proteomes" id="UP000503336"/>
    </source>
</evidence>
<evidence type="ECO:0000259" key="1">
    <source>
        <dbReference type="PROSITE" id="PS50943"/>
    </source>
</evidence>
<dbReference type="SMART" id="SM00530">
    <property type="entry name" value="HTH_XRE"/>
    <property type="match status" value="1"/>
</dbReference>
<dbReference type="PROSITE" id="PS50943">
    <property type="entry name" value="HTH_CROC1"/>
    <property type="match status" value="1"/>
</dbReference>
<sequence>MNMEQNDFGALVRDWRKRRRRSQLELAVETPMSQRHLSFLESGRARPSRETVGRLAAALDLPPRAMNALYLAAGFAPARPVRSFDDPALEAVRGAARAMLAAANPAPALAVDRHWNLIEANPAAMRLMKGVADALLEPPVNVLKLSLHPEGLAPRLANFREWRAHLTARLTREAELAGDSALTALRDELLGYPVPRGAAPGPVTAAPGRVAIPLSVMTPLGRLDLMSATTVFGGAEEVTSSELVIESFWPVATKDRAMLEEMANA</sequence>
<dbReference type="Pfam" id="PF13560">
    <property type="entry name" value="HTH_31"/>
    <property type="match status" value="1"/>
</dbReference>
<gene>
    <name evidence="2" type="ORF">G5B40_02645</name>
</gene>
<evidence type="ECO:0000313" key="2">
    <source>
        <dbReference type="EMBL" id="QIE54429.1"/>
    </source>
</evidence>
<dbReference type="InterPro" id="IPR041413">
    <property type="entry name" value="MLTR_LBD"/>
</dbReference>
<dbReference type="GO" id="GO:0003677">
    <property type="term" value="F:DNA binding"/>
    <property type="evidence" value="ECO:0007669"/>
    <property type="project" value="InterPro"/>
</dbReference>
<name>A0A7L5BXV0_9RHOB</name>
<feature type="domain" description="HTH cro/C1-type" evidence="1">
    <location>
        <begin position="12"/>
        <end position="66"/>
    </location>
</feature>
<accession>A0A7L5BXV0</accession>
<dbReference type="Pfam" id="PF17765">
    <property type="entry name" value="MLTR_LBD"/>
    <property type="match status" value="1"/>
</dbReference>
<dbReference type="Gene3D" id="3.30.450.180">
    <property type="match status" value="1"/>
</dbReference>
<dbReference type="AlphaFoldDB" id="A0A7L5BXV0"/>
<dbReference type="PANTHER" id="PTHR35010">
    <property type="entry name" value="BLL4672 PROTEIN-RELATED"/>
    <property type="match status" value="1"/>
</dbReference>
<dbReference type="Proteomes" id="UP000503336">
    <property type="component" value="Chromosome"/>
</dbReference>
<dbReference type="InterPro" id="IPR010982">
    <property type="entry name" value="Lambda_DNA-bd_dom_sf"/>
</dbReference>
<dbReference type="KEGG" id="hdh:G5B40_02645"/>
<protein>
    <submittedName>
        <fullName evidence="2">Helix-turn-helix transcriptional regulator</fullName>
    </submittedName>
</protein>
<dbReference type="CDD" id="cd00093">
    <property type="entry name" value="HTH_XRE"/>
    <property type="match status" value="1"/>
</dbReference>
<dbReference type="EMBL" id="CP049056">
    <property type="protein sequence ID" value="QIE54429.1"/>
    <property type="molecule type" value="Genomic_DNA"/>
</dbReference>
<dbReference type="Gene3D" id="1.10.260.40">
    <property type="entry name" value="lambda repressor-like DNA-binding domains"/>
    <property type="match status" value="1"/>
</dbReference>
<dbReference type="PANTHER" id="PTHR35010:SF4">
    <property type="entry name" value="BLL5781 PROTEIN"/>
    <property type="match status" value="1"/>
</dbReference>
<keyword evidence="3" id="KW-1185">Reference proteome</keyword>
<reference evidence="2 3" key="1">
    <citation type="submission" date="2020-02" db="EMBL/GenBank/DDBJ databases">
        <title>complete genome sequence of Rhodobacteraceae bacterium.</title>
        <authorList>
            <person name="Park J."/>
            <person name="Kim Y.-S."/>
            <person name="Kim K.-H."/>
        </authorList>
    </citation>
    <scope>NUCLEOTIDE SEQUENCE [LARGE SCALE GENOMIC DNA]</scope>
    <source>
        <strain evidence="2 3">RR4-56</strain>
    </source>
</reference>
<dbReference type="RefSeq" id="WP_165094645.1">
    <property type="nucleotide sequence ID" value="NZ_CP049056.1"/>
</dbReference>
<organism evidence="2 3">
    <name type="scientific">Pikeienuella piscinae</name>
    <dbReference type="NCBI Taxonomy" id="2748098"/>
    <lineage>
        <taxon>Bacteria</taxon>
        <taxon>Pseudomonadati</taxon>
        <taxon>Pseudomonadota</taxon>
        <taxon>Alphaproteobacteria</taxon>
        <taxon>Rhodobacterales</taxon>
        <taxon>Paracoccaceae</taxon>
        <taxon>Pikeienuella</taxon>
    </lineage>
</organism>